<dbReference type="OrthoDB" id="5131365at2759"/>
<feature type="non-terminal residue" evidence="1">
    <location>
        <position position="1"/>
    </location>
</feature>
<gene>
    <name evidence="1" type="ORF">B0J13DRAFT_392940</name>
</gene>
<evidence type="ECO:0000313" key="2">
    <source>
        <dbReference type="Proteomes" id="UP000717696"/>
    </source>
</evidence>
<evidence type="ECO:0000313" key="1">
    <source>
        <dbReference type="EMBL" id="KAH7109920.1"/>
    </source>
</evidence>
<dbReference type="Proteomes" id="UP000717696">
    <property type="component" value="Unassembled WGS sequence"/>
</dbReference>
<comment type="caution">
    <text evidence="1">The sequence shown here is derived from an EMBL/GenBank/DDBJ whole genome shotgun (WGS) entry which is preliminary data.</text>
</comment>
<protein>
    <submittedName>
        <fullName evidence="1">Uncharacterized protein</fullName>
    </submittedName>
</protein>
<dbReference type="EMBL" id="JAGMUU010000068">
    <property type="protein sequence ID" value="KAH7109920.1"/>
    <property type="molecule type" value="Genomic_DNA"/>
</dbReference>
<feature type="non-terminal residue" evidence="1">
    <location>
        <position position="129"/>
    </location>
</feature>
<keyword evidence="2" id="KW-1185">Reference proteome</keyword>
<reference evidence="1" key="1">
    <citation type="journal article" date="2021" name="Nat. Commun.">
        <title>Genetic determinants of endophytism in the Arabidopsis root mycobiome.</title>
        <authorList>
            <person name="Mesny F."/>
            <person name="Miyauchi S."/>
            <person name="Thiergart T."/>
            <person name="Pickel B."/>
            <person name="Atanasova L."/>
            <person name="Karlsson M."/>
            <person name="Huettel B."/>
            <person name="Barry K.W."/>
            <person name="Haridas S."/>
            <person name="Chen C."/>
            <person name="Bauer D."/>
            <person name="Andreopoulos W."/>
            <person name="Pangilinan J."/>
            <person name="LaButti K."/>
            <person name="Riley R."/>
            <person name="Lipzen A."/>
            <person name="Clum A."/>
            <person name="Drula E."/>
            <person name="Henrissat B."/>
            <person name="Kohler A."/>
            <person name="Grigoriev I.V."/>
            <person name="Martin F.M."/>
            <person name="Hacquard S."/>
        </authorList>
    </citation>
    <scope>NUCLEOTIDE SEQUENCE</scope>
    <source>
        <strain evidence="1">MPI-CAGE-AT-0021</strain>
    </source>
</reference>
<organism evidence="1 2">
    <name type="scientific">Dactylonectria estremocensis</name>
    <dbReference type="NCBI Taxonomy" id="1079267"/>
    <lineage>
        <taxon>Eukaryota</taxon>
        <taxon>Fungi</taxon>
        <taxon>Dikarya</taxon>
        <taxon>Ascomycota</taxon>
        <taxon>Pezizomycotina</taxon>
        <taxon>Sordariomycetes</taxon>
        <taxon>Hypocreomycetidae</taxon>
        <taxon>Hypocreales</taxon>
        <taxon>Nectriaceae</taxon>
        <taxon>Dactylonectria</taxon>
    </lineage>
</organism>
<name>A0A9P9CYC7_9HYPO</name>
<proteinExistence type="predicted"/>
<dbReference type="AlphaFoldDB" id="A0A9P9CYC7"/>
<sequence length="129" mass="14902">QSQQRSRGSSLPLLQLSNWDKDLAYDEFPPTCIHHSVEWKLLLNKGGRLTKLTYNPELEQDLVLAPGALWNRSLKQKVEDCLEKKTPATKCYEPEETNVVVSVSDRAEQNLSKSYPEFNINWEEVEKQL</sequence>
<accession>A0A9P9CYC7</accession>